<dbReference type="AlphaFoldDB" id="A0A2P5BS99"/>
<keyword evidence="2" id="KW-1185">Reference proteome</keyword>
<feature type="non-terminal residue" evidence="1">
    <location>
        <position position="1"/>
    </location>
</feature>
<accession>A0A2P5BS99</accession>
<evidence type="ECO:0000313" key="1">
    <source>
        <dbReference type="EMBL" id="PON51635.1"/>
    </source>
</evidence>
<evidence type="ECO:0000313" key="2">
    <source>
        <dbReference type="Proteomes" id="UP000237105"/>
    </source>
</evidence>
<protein>
    <submittedName>
        <fullName evidence="1">Uncharacterized protein</fullName>
    </submittedName>
</protein>
<dbReference type="Proteomes" id="UP000237105">
    <property type="component" value="Unassembled WGS sequence"/>
</dbReference>
<comment type="caution">
    <text evidence="1">The sequence shown here is derived from an EMBL/GenBank/DDBJ whole genome shotgun (WGS) entry which is preliminary data.</text>
</comment>
<proteinExistence type="predicted"/>
<organism evidence="1 2">
    <name type="scientific">Parasponia andersonii</name>
    <name type="common">Sponia andersonii</name>
    <dbReference type="NCBI Taxonomy" id="3476"/>
    <lineage>
        <taxon>Eukaryota</taxon>
        <taxon>Viridiplantae</taxon>
        <taxon>Streptophyta</taxon>
        <taxon>Embryophyta</taxon>
        <taxon>Tracheophyta</taxon>
        <taxon>Spermatophyta</taxon>
        <taxon>Magnoliopsida</taxon>
        <taxon>eudicotyledons</taxon>
        <taxon>Gunneridae</taxon>
        <taxon>Pentapetalae</taxon>
        <taxon>rosids</taxon>
        <taxon>fabids</taxon>
        <taxon>Rosales</taxon>
        <taxon>Cannabaceae</taxon>
        <taxon>Parasponia</taxon>
    </lineage>
</organism>
<sequence>ETENICHGSLADEPPLIMFERYQLLVLNAHHRRSSAAGLNLARARYCQKMHQEAVNILACRRQL</sequence>
<gene>
    <name evidence="1" type="ORF">PanWU01x14_214570</name>
</gene>
<dbReference type="EMBL" id="JXTB01000230">
    <property type="protein sequence ID" value="PON51635.1"/>
    <property type="molecule type" value="Genomic_DNA"/>
</dbReference>
<reference evidence="2" key="1">
    <citation type="submission" date="2016-06" db="EMBL/GenBank/DDBJ databases">
        <title>Parallel loss of symbiosis genes in relatives of nitrogen-fixing non-legume Parasponia.</title>
        <authorList>
            <person name="Van Velzen R."/>
            <person name="Holmer R."/>
            <person name="Bu F."/>
            <person name="Rutten L."/>
            <person name="Van Zeijl A."/>
            <person name="Liu W."/>
            <person name="Santuari L."/>
            <person name="Cao Q."/>
            <person name="Sharma T."/>
            <person name="Shen D."/>
            <person name="Roswanjaya Y."/>
            <person name="Wardhani T."/>
            <person name="Kalhor M.S."/>
            <person name="Jansen J."/>
            <person name="Van den Hoogen J."/>
            <person name="Gungor B."/>
            <person name="Hartog M."/>
            <person name="Hontelez J."/>
            <person name="Verver J."/>
            <person name="Yang W.-C."/>
            <person name="Schijlen E."/>
            <person name="Repin R."/>
            <person name="Schilthuizen M."/>
            <person name="Schranz E."/>
            <person name="Heidstra R."/>
            <person name="Miyata K."/>
            <person name="Fedorova E."/>
            <person name="Kohlen W."/>
            <person name="Bisseling T."/>
            <person name="Smit S."/>
            <person name="Geurts R."/>
        </authorList>
    </citation>
    <scope>NUCLEOTIDE SEQUENCE [LARGE SCALE GENOMIC DNA]</scope>
    <source>
        <strain evidence="2">cv. WU1-14</strain>
    </source>
</reference>
<name>A0A2P5BS99_PARAD</name>